<name>A0ABQ1JE67_9PROT</name>
<dbReference type="InterPro" id="IPR039426">
    <property type="entry name" value="TonB-dep_rcpt-like"/>
</dbReference>
<evidence type="ECO:0000256" key="10">
    <source>
        <dbReference type="ARBA" id="ARBA00023237"/>
    </source>
</evidence>
<keyword evidence="17" id="KW-0675">Receptor</keyword>
<dbReference type="PANTHER" id="PTHR32552">
    <property type="entry name" value="FERRICHROME IRON RECEPTOR-RELATED"/>
    <property type="match status" value="1"/>
</dbReference>
<accession>A0ABQ1JE67</accession>
<evidence type="ECO:0000256" key="14">
    <source>
        <dbReference type="SAM" id="SignalP"/>
    </source>
</evidence>
<dbReference type="InterPro" id="IPR010916">
    <property type="entry name" value="TonB_box_CS"/>
</dbReference>
<dbReference type="PROSITE" id="PS00430">
    <property type="entry name" value="TONB_DEPENDENT_REC_1"/>
    <property type="match status" value="1"/>
</dbReference>
<feature type="domain" description="TonB-dependent receptor-like beta-barrel" evidence="15">
    <location>
        <begin position="253"/>
        <end position="694"/>
    </location>
</feature>
<dbReference type="InterPro" id="IPR036942">
    <property type="entry name" value="Beta-barrel_TonB_sf"/>
</dbReference>
<feature type="signal peptide" evidence="14">
    <location>
        <begin position="1"/>
        <end position="27"/>
    </location>
</feature>
<dbReference type="SUPFAM" id="SSF56935">
    <property type="entry name" value="Porins"/>
    <property type="match status" value="1"/>
</dbReference>
<evidence type="ECO:0000256" key="1">
    <source>
        <dbReference type="ARBA" id="ARBA00004571"/>
    </source>
</evidence>
<evidence type="ECO:0000256" key="13">
    <source>
        <dbReference type="RuleBase" id="RU003357"/>
    </source>
</evidence>
<comment type="caution">
    <text evidence="17">The sequence shown here is derived from an EMBL/GenBank/DDBJ whole genome shotgun (WGS) entry which is preliminary data.</text>
</comment>
<proteinExistence type="inferred from homology"/>
<dbReference type="InterPro" id="IPR012910">
    <property type="entry name" value="Plug_dom"/>
</dbReference>
<dbReference type="InterPro" id="IPR000531">
    <property type="entry name" value="Beta-barrel_TonB"/>
</dbReference>
<evidence type="ECO:0000256" key="9">
    <source>
        <dbReference type="ARBA" id="ARBA00023136"/>
    </source>
</evidence>
<keyword evidence="5 11" id="KW-0812">Transmembrane</keyword>
<evidence type="ECO:0000256" key="6">
    <source>
        <dbReference type="ARBA" id="ARBA00023004"/>
    </source>
</evidence>
<keyword evidence="9 11" id="KW-0472">Membrane</keyword>
<comment type="similarity">
    <text evidence="11 13">Belongs to the TonB-dependent receptor family.</text>
</comment>
<keyword evidence="10 11" id="KW-0998">Cell outer membrane</keyword>
<evidence type="ECO:0000256" key="7">
    <source>
        <dbReference type="ARBA" id="ARBA00023065"/>
    </source>
</evidence>
<dbReference type="PANTHER" id="PTHR32552:SF81">
    <property type="entry name" value="TONB-DEPENDENT OUTER MEMBRANE RECEPTOR"/>
    <property type="match status" value="1"/>
</dbReference>
<evidence type="ECO:0000256" key="5">
    <source>
        <dbReference type="ARBA" id="ARBA00022692"/>
    </source>
</evidence>
<reference evidence="18" key="1">
    <citation type="journal article" date="2019" name="Int. J. Syst. Evol. Microbiol.">
        <title>The Global Catalogue of Microorganisms (GCM) 10K type strain sequencing project: providing services to taxonomists for standard genome sequencing and annotation.</title>
        <authorList>
            <consortium name="The Broad Institute Genomics Platform"/>
            <consortium name="The Broad Institute Genome Sequencing Center for Infectious Disease"/>
            <person name="Wu L."/>
            <person name="Ma J."/>
        </authorList>
    </citation>
    <scope>NUCLEOTIDE SEQUENCE [LARGE SCALE GENOMIC DNA]</scope>
    <source>
        <strain evidence="18">CGMCC 1.15928</strain>
    </source>
</reference>
<gene>
    <name evidence="17" type="ORF">GCM10011503_12180</name>
</gene>
<dbReference type="PROSITE" id="PS52016">
    <property type="entry name" value="TONB_DEPENDENT_REC_3"/>
    <property type="match status" value="1"/>
</dbReference>
<protein>
    <submittedName>
        <fullName evidence="17">TonB-dependent receptor</fullName>
    </submittedName>
</protein>
<dbReference type="EMBL" id="BMKF01000001">
    <property type="protein sequence ID" value="GGB64914.1"/>
    <property type="molecule type" value="Genomic_DNA"/>
</dbReference>
<keyword evidence="14" id="KW-0732">Signal</keyword>
<comment type="subcellular location">
    <subcellularLocation>
        <location evidence="1 11">Cell outer membrane</location>
        <topology evidence="1 11">Multi-pass membrane protein</topology>
    </subcellularLocation>
</comment>
<evidence type="ECO:0000256" key="3">
    <source>
        <dbReference type="ARBA" id="ARBA00022452"/>
    </source>
</evidence>
<evidence type="ECO:0000256" key="2">
    <source>
        <dbReference type="ARBA" id="ARBA00022448"/>
    </source>
</evidence>
<keyword evidence="2 11" id="KW-0813">Transport</keyword>
<keyword evidence="18" id="KW-1185">Reference proteome</keyword>
<evidence type="ECO:0000256" key="11">
    <source>
        <dbReference type="PROSITE-ProRule" id="PRU01360"/>
    </source>
</evidence>
<dbReference type="Proteomes" id="UP000628854">
    <property type="component" value="Unassembled WGS sequence"/>
</dbReference>
<keyword evidence="4" id="KW-0410">Iron transport</keyword>
<evidence type="ECO:0000259" key="16">
    <source>
        <dbReference type="Pfam" id="PF07715"/>
    </source>
</evidence>
<feature type="short sequence motif" description="TonB box" evidence="12">
    <location>
        <begin position="40"/>
        <end position="46"/>
    </location>
</feature>
<evidence type="ECO:0000313" key="17">
    <source>
        <dbReference type="EMBL" id="GGB64914.1"/>
    </source>
</evidence>
<keyword evidence="3 11" id="KW-1134">Transmembrane beta strand</keyword>
<dbReference type="Pfam" id="PF00593">
    <property type="entry name" value="TonB_dep_Rec_b-barrel"/>
    <property type="match status" value="1"/>
</dbReference>
<keyword evidence="6" id="KW-0408">Iron</keyword>
<evidence type="ECO:0000259" key="15">
    <source>
        <dbReference type="Pfam" id="PF00593"/>
    </source>
</evidence>
<dbReference type="RefSeq" id="WP_084393409.1">
    <property type="nucleotide sequence ID" value="NZ_BMKF01000001.1"/>
</dbReference>
<sequence length="730" mass="80151">MNTDDLPRWLLVAALTAPILGALPAAAQSEQADEVRTYDTVVVTAQRREESLQDVPVAVTAFSADQLEKNSIETVQDLALRTPGLTVGAADPINNNFALRGIGTANGISQSAGGDQSVVVFVDGVYAGRGGTVDLDVLDLERVEVLRGPQGTLFGKNAIGGLIQYVSRKPSDEESFFAKATAGNYNKVDLSTRANLPLSDKLFLAIGIANKQRDGYELNQTTGNRVNDQNITTARAALRFVPNDELDIVLRSDFSWQDQLGNPRTNNCDETFNGGVHCVGVNPDPRVVNAYIDGYIIRNIQSYSAEVNWESGFGTVTSLTALRDVDYKFRTPFFSNPVNPPTQIESTDFGKEEATQFSQELRLAFDAFDTRLQGQLGVYYLDEQIDRRQGQIQDFPVPSVTGIAIYPQSISASSFAVFGQFDYALTDKLTATAGARMTWEEKKGDFQAERLQGPGIPPPLGSAAGYDVTGSEEWEAFTPRVALNWDASETMMFYASAARGYKSGGFQGLAGTAAGASTPYDPEFAWNYEIGAKTEWLDRRLTLNAAIFKTDYEDLQISQLIPLCCVVVTNAAKAEITGVEIEFIGRPSDNFQVDGSYSYLDAEFTEYLVPGSDYTGNQLPRAPENKFNIGAQFEFPIGTWQALARADYSWADDAYFEASNVPQQIWAAHENIDARLTLTPPDSPWEFAVWGKNLTDELTPTYVTYFGPYRQTLVPYAPPKTYGVSLSYTY</sequence>
<evidence type="ECO:0000313" key="18">
    <source>
        <dbReference type="Proteomes" id="UP000628854"/>
    </source>
</evidence>
<feature type="chain" id="PRO_5047399441" evidence="14">
    <location>
        <begin position="28"/>
        <end position="730"/>
    </location>
</feature>
<evidence type="ECO:0000256" key="4">
    <source>
        <dbReference type="ARBA" id="ARBA00022496"/>
    </source>
</evidence>
<feature type="domain" description="TonB-dependent receptor plug" evidence="16">
    <location>
        <begin position="52"/>
        <end position="161"/>
    </location>
</feature>
<dbReference type="Pfam" id="PF07715">
    <property type="entry name" value="Plug"/>
    <property type="match status" value="1"/>
</dbReference>
<organism evidence="17 18">
    <name type="scientific">Henriciella pelagia</name>
    <dbReference type="NCBI Taxonomy" id="1977912"/>
    <lineage>
        <taxon>Bacteria</taxon>
        <taxon>Pseudomonadati</taxon>
        <taxon>Pseudomonadota</taxon>
        <taxon>Alphaproteobacteria</taxon>
        <taxon>Hyphomonadales</taxon>
        <taxon>Hyphomonadaceae</taxon>
        <taxon>Henriciella</taxon>
    </lineage>
</organism>
<evidence type="ECO:0000256" key="8">
    <source>
        <dbReference type="ARBA" id="ARBA00023077"/>
    </source>
</evidence>
<dbReference type="CDD" id="cd01347">
    <property type="entry name" value="ligand_gated_channel"/>
    <property type="match status" value="1"/>
</dbReference>
<evidence type="ECO:0000256" key="12">
    <source>
        <dbReference type="PROSITE-ProRule" id="PRU10143"/>
    </source>
</evidence>
<dbReference type="Gene3D" id="2.40.170.20">
    <property type="entry name" value="TonB-dependent receptor, beta-barrel domain"/>
    <property type="match status" value="1"/>
</dbReference>
<keyword evidence="8 12" id="KW-0798">TonB box</keyword>
<keyword evidence="7" id="KW-0406">Ion transport</keyword>